<dbReference type="EMBL" id="MKZS01000001">
    <property type="protein sequence ID" value="OLT63103.1"/>
    <property type="molecule type" value="Genomic_DNA"/>
</dbReference>
<dbReference type="Proteomes" id="UP000186657">
    <property type="component" value="Unassembled WGS sequence"/>
</dbReference>
<keyword evidence="2" id="KW-1185">Reference proteome</keyword>
<name>A0A1U7NAY8_9CYAN</name>
<evidence type="ECO:0000313" key="2">
    <source>
        <dbReference type="Proteomes" id="UP000186657"/>
    </source>
</evidence>
<dbReference type="AlphaFoldDB" id="A0A1U7NAY8"/>
<dbReference type="NCBIfam" id="TIGR02243">
    <property type="entry name" value="putative baseplate assembly protein"/>
    <property type="match status" value="1"/>
</dbReference>
<organism evidence="1 2">
    <name type="scientific">Moorena bouillonii PNG</name>
    <dbReference type="NCBI Taxonomy" id="568701"/>
    <lineage>
        <taxon>Bacteria</taxon>
        <taxon>Bacillati</taxon>
        <taxon>Cyanobacteriota</taxon>
        <taxon>Cyanophyceae</taxon>
        <taxon>Coleofasciculales</taxon>
        <taxon>Coleofasciculaceae</taxon>
        <taxon>Moorena</taxon>
    </lineage>
</organism>
<evidence type="ECO:0000313" key="1">
    <source>
        <dbReference type="EMBL" id="OLT63103.1"/>
    </source>
</evidence>
<proteinExistence type="predicted"/>
<sequence>MFRHQRRIALSRQTKQIGLDYIQVESQQTPNEPNKWALKLHFVPASTQATQEVLSNLTSRNIRITRGTAVTTTDVRLLEIQPPSGNVLTLLVEYKAPTKSQVSDLSTYTLQLVNISNLDPFFERVNFSFKRPDQVTFDPQPVSSSDIETLSVPEIDYLAKDYSSFRQLMLNRLSEVMPQWLERNPADLGIALVEVLAYSADYLSYYQDAVATEAYLGTARRRTSVRRHGRLVDYVLHEGCNARVWVQVAVNVNEGLLENGTLLLTHVSGQGSVIDPNSSAKSEVLAQGAKTFQTLHSQELFAAHNEIKFYTWGAREWFLSKQETKATLMGHLALQPGDVLIFEEVRDPNTGLRAGANPQNRHPVRLTKVTPTEDPLGGQFHHPPTDQPVDITEIEWHPQDALPYQLWLATLSSTGPITDITVARGNIVLADHGEPYPKEGTEILPTIPTIGRYRPKLSRTGLTHSVPYNHQQAILEAVATTLVQDPRSAVPQITLQSDTGETWLVHRDLLNSDRFAADFVVEMESDGTAYLRFGDSVQGKQPSPDSQLMTNYRIGNGLVGNVGLDAIAHLEPVTSEAYGELVKQVIGVRNPIAAQGGIDPEPIEQARLYAPQAFRTPERCVTESDYATTIQRHPEVQKAAAQLRWTGSWYSVFIVVDRYSGRPIDAQFREELLAFMAPYRLMGHDIEIQAPYFVNLDIALTVHVLPNYFQSSVKRSLMETFSNTDLAVGQRGFFHPDNFTFGQAVYLSQIVNQAMAVPGVDWVEPTRFREWGQTDRGELAAGQILIEPLAVARLDNNPDTPENGRSQFYLQGGL</sequence>
<dbReference type="InterPro" id="IPR011749">
    <property type="entry name" value="CHP02243"/>
</dbReference>
<gene>
    <name evidence="1" type="ORF">BJP37_04490</name>
</gene>
<reference evidence="1 2" key="1">
    <citation type="submission" date="2016-10" db="EMBL/GenBank/DDBJ databases">
        <title>Comparative genomics uncovers the prolific and rare metabolic potential of the cyanobacterial genus Moorea.</title>
        <authorList>
            <person name="Leao T."/>
            <person name="Castelao G."/>
            <person name="Korobeynikov A."/>
            <person name="Monroe E.A."/>
            <person name="Podell S."/>
            <person name="Glukhov E."/>
            <person name="Allen E."/>
            <person name="Gerwick W.H."/>
            <person name="Gerwick L."/>
        </authorList>
    </citation>
    <scope>NUCLEOTIDE SEQUENCE [LARGE SCALE GENOMIC DNA]</scope>
    <source>
        <strain evidence="1 2">PNG5-198</strain>
    </source>
</reference>
<comment type="caution">
    <text evidence="1">The sequence shown here is derived from an EMBL/GenBank/DDBJ whole genome shotgun (WGS) entry which is preliminary data.</text>
</comment>
<accession>A0A1U7NAY8</accession>
<protein>
    <submittedName>
        <fullName evidence="1">Putative baseplate assembly protein</fullName>
    </submittedName>
</protein>